<feature type="coiled-coil region" evidence="1">
    <location>
        <begin position="26"/>
        <end position="53"/>
    </location>
</feature>
<accession>A0A9W7LBN9</accession>
<protein>
    <submittedName>
        <fullName evidence="3">Uncharacterized protein</fullName>
    </submittedName>
</protein>
<evidence type="ECO:0000313" key="4">
    <source>
        <dbReference type="Proteomes" id="UP001165065"/>
    </source>
</evidence>
<keyword evidence="4" id="KW-1185">Reference proteome</keyword>
<reference evidence="4" key="1">
    <citation type="journal article" date="2023" name="Commun. Biol.">
        <title>Genome analysis of Parmales, the sister group of diatoms, reveals the evolutionary specialization of diatoms from phago-mixotrophs to photoautotrophs.</title>
        <authorList>
            <person name="Ban H."/>
            <person name="Sato S."/>
            <person name="Yoshikawa S."/>
            <person name="Yamada K."/>
            <person name="Nakamura Y."/>
            <person name="Ichinomiya M."/>
            <person name="Sato N."/>
            <person name="Blanc-Mathieu R."/>
            <person name="Endo H."/>
            <person name="Kuwata A."/>
            <person name="Ogata H."/>
        </authorList>
    </citation>
    <scope>NUCLEOTIDE SEQUENCE [LARGE SCALE GENOMIC DNA]</scope>
</reference>
<keyword evidence="1" id="KW-0175">Coiled coil</keyword>
<name>A0A9W7LBN9_9STRA</name>
<sequence>MEKTPKLRSKGDNKEENKEEFDNYDIKNIMTKLDELQRTCSEMNKRIDYLENENKKRVNTTVNIRDNTRTSISSSRSSTTTNTPAVTPSSFDQARRNLEDTWRIFQVMETDDEEGCDISNLEDLSEAAGCSNVKCEGCNGSGSCPCRFCNGTGLFTIGDEVFYTAEGGGVVGGSSVGRGGTPGMGNAERCRICKDGYEECIQCKGAGWKAGWRV</sequence>
<feature type="region of interest" description="Disordered" evidence="2">
    <location>
        <begin position="1"/>
        <end position="20"/>
    </location>
</feature>
<evidence type="ECO:0000313" key="3">
    <source>
        <dbReference type="EMBL" id="GMI44694.1"/>
    </source>
</evidence>
<evidence type="ECO:0000256" key="1">
    <source>
        <dbReference type="SAM" id="Coils"/>
    </source>
</evidence>
<dbReference type="EMBL" id="BRYA01000223">
    <property type="protein sequence ID" value="GMI44694.1"/>
    <property type="molecule type" value="Genomic_DNA"/>
</dbReference>
<evidence type="ECO:0000256" key="2">
    <source>
        <dbReference type="SAM" id="MobiDB-lite"/>
    </source>
</evidence>
<proteinExistence type="predicted"/>
<comment type="caution">
    <text evidence="3">The sequence shown here is derived from an EMBL/GenBank/DDBJ whole genome shotgun (WGS) entry which is preliminary data.</text>
</comment>
<dbReference type="AlphaFoldDB" id="A0A9W7LBN9"/>
<feature type="compositionally biased region" description="Low complexity" evidence="2">
    <location>
        <begin position="69"/>
        <end position="83"/>
    </location>
</feature>
<dbReference type="OrthoDB" id="10415813at2759"/>
<organism evidence="3 4">
    <name type="scientific">Triparma columacea</name>
    <dbReference type="NCBI Taxonomy" id="722753"/>
    <lineage>
        <taxon>Eukaryota</taxon>
        <taxon>Sar</taxon>
        <taxon>Stramenopiles</taxon>
        <taxon>Ochrophyta</taxon>
        <taxon>Bolidophyceae</taxon>
        <taxon>Parmales</taxon>
        <taxon>Triparmaceae</taxon>
        <taxon>Triparma</taxon>
    </lineage>
</organism>
<gene>
    <name evidence="3" type="ORF">TrCOL_g13893</name>
</gene>
<feature type="region of interest" description="Disordered" evidence="2">
    <location>
        <begin position="63"/>
        <end position="89"/>
    </location>
</feature>
<dbReference type="Proteomes" id="UP001165065">
    <property type="component" value="Unassembled WGS sequence"/>
</dbReference>